<dbReference type="InterPro" id="IPR013815">
    <property type="entry name" value="ATP_grasp_subdomain_1"/>
</dbReference>
<dbReference type="OrthoDB" id="9807426at2"/>
<organism evidence="2 3">
    <name type="scientific">Desulfopila aestuarii DSM 18488</name>
    <dbReference type="NCBI Taxonomy" id="1121416"/>
    <lineage>
        <taxon>Bacteria</taxon>
        <taxon>Pseudomonadati</taxon>
        <taxon>Thermodesulfobacteriota</taxon>
        <taxon>Desulfobulbia</taxon>
        <taxon>Desulfobulbales</taxon>
        <taxon>Desulfocapsaceae</taxon>
        <taxon>Desulfopila</taxon>
    </lineage>
</organism>
<dbReference type="InterPro" id="IPR016102">
    <property type="entry name" value="Succinyl-CoA_synth-like"/>
</dbReference>
<name>A0A1M7YCU1_9BACT</name>
<dbReference type="SUPFAM" id="SSF51735">
    <property type="entry name" value="NAD(P)-binding Rossmann-fold domains"/>
    <property type="match status" value="1"/>
</dbReference>
<evidence type="ECO:0000313" key="2">
    <source>
        <dbReference type="EMBL" id="SHO50454.1"/>
    </source>
</evidence>
<gene>
    <name evidence="2" type="ORF">SAMN02745220_03460</name>
</gene>
<dbReference type="Gene3D" id="3.30.1490.20">
    <property type="entry name" value="ATP-grasp fold, A domain"/>
    <property type="match status" value="1"/>
</dbReference>
<dbReference type="AlphaFoldDB" id="A0A1M7YCU1"/>
<evidence type="ECO:0000313" key="3">
    <source>
        <dbReference type="Proteomes" id="UP000184603"/>
    </source>
</evidence>
<dbReference type="Gene3D" id="3.40.50.261">
    <property type="entry name" value="Succinyl-CoA synthetase domains"/>
    <property type="match status" value="2"/>
</dbReference>
<dbReference type="SMART" id="SM00881">
    <property type="entry name" value="CoA_binding"/>
    <property type="match status" value="1"/>
</dbReference>
<dbReference type="Gene3D" id="3.30.470.20">
    <property type="entry name" value="ATP-grasp fold, B domain"/>
    <property type="match status" value="1"/>
</dbReference>
<dbReference type="PANTHER" id="PTHR42793">
    <property type="entry name" value="COA BINDING DOMAIN CONTAINING PROTEIN"/>
    <property type="match status" value="1"/>
</dbReference>
<dbReference type="Pfam" id="PF13607">
    <property type="entry name" value="Succ_CoA_lig"/>
    <property type="match status" value="1"/>
</dbReference>
<protein>
    <submittedName>
        <fullName evidence="2">Acyl-CoA synthetase (NDP forming)</fullName>
    </submittedName>
</protein>
<reference evidence="2 3" key="1">
    <citation type="submission" date="2016-12" db="EMBL/GenBank/DDBJ databases">
        <authorList>
            <person name="Song W.-J."/>
            <person name="Kurnit D.M."/>
        </authorList>
    </citation>
    <scope>NUCLEOTIDE SEQUENCE [LARGE SCALE GENOMIC DNA]</scope>
    <source>
        <strain evidence="2 3">DSM 18488</strain>
    </source>
</reference>
<dbReference type="Pfam" id="PF13380">
    <property type="entry name" value="CoA_binding_2"/>
    <property type="match status" value="1"/>
</dbReference>
<accession>A0A1M7YCU1</accession>
<feature type="domain" description="CoA-binding" evidence="1">
    <location>
        <begin position="306"/>
        <end position="402"/>
    </location>
</feature>
<sequence length="791" mass="85843">MQLFIDFDKMTRIFATAAQKERFLLYEHETYDLLAALGSESVLEYLLLSRNQRLGSDALAPFLGEKVVLKVVSPDVVHKSDVGGVKVVPKMAGKVRSESRRMMDTVGRRYTEFLEAHPDQWPSVYVGLSGEELQEAVHKRVKGVLITQYLPPESESLGNELLVSLRWTREFGMVITAGLGGTDTEFYAERFRLGQAVVSTSTADVSGEEFFELFKKTIAYEKLSGQTRGGKRLVSDEQLIECFGAFIGVGNYFSPLNDQAPYVIEELEVNPFALVDYEMVPLDGLCRFALPYRARAPRAITRIGNMLHPERVALIGVSATKMNFGRNILQNMLTAGFPAEKLTVVSPSAGQIDGVRCVKDITEVNGVDLMIVAVAAEQVPSLIDEIIDNRRAESVILISGGLGETEESYEQARELVEKICLSHGREGGGPVILGGNCMGVISRIGRVDSFFTPETCSPKRKGLPPSPIALVSQSGAFALVRMTKLVTGDPAYNITVGNQMDLTIGDFLTYLADDDNVGVICVYVEGFQDLDGLHACRGIRRAVENGKEVIVYKAGRTPEGKKATSGHTASVAGDYMVCTSCLTQAGALVADTLEEFDGLINLAAILHEKQVTGYNIGALSPAGFESVGIADSLQSRDSILKLPTFSAKTMMAISDQFNRAGLAGIMEVKNPLDISPAAPDVVYLESIRAMLTDENIDAVVTSLGSLSPSTSDTPDPASPAGWVGNEKSLATLLPQLQLESTKPLIVFNDAGRAHEPINDALRVRGVPVFDNCSLAMTLLARYTAYRLSLRR</sequence>
<dbReference type="InterPro" id="IPR036291">
    <property type="entry name" value="NAD(P)-bd_dom_sf"/>
</dbReference>
<dbReference type="Pfam" id="PF13549">
    <property type="entry name" value="ATP-grasp_5"/>
    <property type="match status" value="2"/>
</dbReference>
<keyword evidence="3" id="KW-1185">Reference proteome</keyword>
<dbReference type="SUPFAM" id="SSF52210">
    <property type="entry name" value="Succinyl-CoA synthetase domains"/>
    <property type="match status" value="2"/>
</dbReference>
<dbReference type="STRING" id="1121416.SAMN02745220_03460"/>
<dbReference type="Gene3D" id="3.40.50.720">
    <property type="entry name" value="NAD(P)-binding Rossmann-like Domain"/>
    <property type="match status" value="1"/>
</dbReference>
<dbReference type="InterPro" id="IPR003781">
    <property type="entry name" value="CoA-bd"/>
</dbReference>
<dbReference type="EMBL" id="FRFE01000019">
    <property type="protein sequence ID" value="SHO50454.1"/>
    <property type="molecule type" value="Genomic_DNA"/>
</dbReference>
<dbReference type="GO" id="GO:0005524">
    <property type="term" value="F:ATP binding"/>
    <property type="evidence" value="ECO:0007669"/>
    <property type="project" value="InterPro"/>
</dbReference>
<dbReference type="PANTHER" id="PTHR42793:SF1">
    <property type="entry name" value="PEPTIDYL-LYSINE N-ACETYLTRANSFERASE PATZ"/>
    <property type="match status" value="1"/>
</dbReference>
<evidence type="ECO:0000259" key="1">
    <source>
        <dbReference type="SMART" id="SM00881"/>
    </source>
</evidence>
<dbReference type="InterPro" id="IPR032875">
    <property type="entry name" value="Succ_CoA_lig_flav_dom"/>
</dbReference>
<dbReference type="Proteomes" id="UP000184603">
    <property type="component" value="Unassembled WGS sequence"/>
</dbReference>
<proteinExistence type="predicted"/>